<evidence type="ECO:0000313" key="1">
    <source>
        <dbReference type="EMBL" id="EGI69702.1"/>
    </source>
</evidence>
<organism evidence="2">
    <name type="scientific">Acromyrmex echinatior</name>
    <name type="common">Panamanian leafcutter ant</name>
    <name type="synonym">Acromyrmex octospinosus echinatior</name>
    <dbReference type="NCBI Taxonomy" id="103372"/>
    <lineage>
        <taxon>Eukaryota</taxon>
        <taxon>Metazoa</taxon>
        <taxon>Ecdysozoa</taxon>
        <taxon>Arthropoda</taxon>
        <taxon>Hexapoda</taxon>
        <taxon>Insecta</taxon>
        <taxon>Pterygota</taxon>
        <taxon>Neoptera</taxon>
        <taxon>Endopterygota</taxon>
        <taxon>Hymenoptera</taxon>
        <taxon>Apocrita</taxon>
        <taxon>Aculeata</taxon>
        <taxon>Formicoidea</taxon>
        <taxon>Formicidae</taxon>
        <taxon>Myrmicinae</taxon>
        <taxon>Acromyrmex</taxon>
    </lineage>
</organism>
<keyword evidence="2" id="KW-1185">Reference proteome</keyword>
<accession>F4W832</accession>
<protein>
    <submittedName>
        <fullName evidence="1">Uncharacterized protein</fullName>
    </submittedName>
</protein>
<gene>
    <name evidence="1" type="ORF">G5I_01609</name>
</gene>
<reference evidence="1" key="1">
    <citation type="submission" date="2011-02" db="EMBL/GenBank/DDBJ databases">
        <title>The genome of the leaf-cutting ant Acromyrmex echinatior suggests key adaptations to social evolution and fungus farming.</title>
        <authorList>
            <person name="Nygaard S."/>
            <person name="Zhang G."/>
        </authorList>
    </citation>
    <scope>NUCLEOTIDE SEQUENCE</scope>
</reference>
<dbReference type="InParanoid" id="F4W832"/>
<dbReference type="EMBL" id="GL887888">
    <property type="protein sequence ID" value="EGI69702.1"/>
    <property type="molecule type" value="Genomic_DNA"/>
</dbReference>
<dbReference type="Proteomes" id="UP000007755">
    <property type="component" value="Unassembled WGS sequence"/>
</dbReference>
<proteinExistence type="predicted"/>
<name>F4W832_ACREC</name>
<dbReference type="AlphaFoldDB" id="F4W832"/>
<sequence>MGMGGENNLPGAGIAGVILAEQSAPNATQVVVRRSRFYWHFVPQTQRFPDAWTSDAINIDHSRPTGVHPKCAVPGCIDKPIARCDVAAIDGPRAADIVVTIMTTLVTFAYY</sequence>
<evidence type="ECO:0000313" key="2">
    <source>
        <dbReference type="Proteomes" id="UP000007755"/>
    </source>
</evidence>